<dbReference type="EMBL" id="JBHUPD010000001">
    <property type="protein sequence ID" value="MFD2871309.1"/>
    <property type="molecule type" value="Genomic_DNA"/>
</dbReference>
<evidence type="ECO:0000256" key="4">
    <source>
        <dbReference type="ARBA" id="ARBA00022989"/>
    </source>
</evidence>
<proteinExistence type="inferred from homology"/>
<name>A0ABW5Y8J6_9SPHI</name>
<dbReference type="InterPro" id="IPR006696">
    <property type="entry name" value="DUF423"/>
</dbReference>
<gene>
    <name evidence="7" type="ORF">ACFS5N_02440</name>
</gene>
<evidence type="ECO:0000313" key="8">
    <source>
        <dbReference type="Proteomes" id="UP001597557"/>
    </source>
</evidence>
<reference evidence="8" key="1">
    <citation type="journal article" date="2019" name="Int. J. Syst. Evol. Microbiol.">
        <title>The Global Catalogue of Microorganisms (GCM) 10K type strain sequencing project: providing services to taxonomists for standard genome sequencing and annotation.</title>
        <authorList>
            <consortium name="The Broad Institute Genomics Platform"/>
            <consortium name="The Broad Institute Genome Sequencing Center for Infectious Disease"/>
            <person name="Wu L."/>
            <person name="Ma J."/>
        </authorList>
    </citation>
    <scope>NUCLEOTIDE SEQUENCE [LARGE SCALE GENOMIC DNA]</scope>
    <source>
        <strain evidence="8">KCTC 22437</strain>
    </source>
</reference>
<accession>A0ABW5Y8J6</accession>
<evidence type="ECO:0000256" key="3">
    <source>
        <dbReference type="ARBA" id="ARBA00022692"/>
    </source>
</evidence>
<organism evidence="7 8">
    <name type="scientific">Mucilaginibacter ximonensis</name>
    <dbReference type="NCBI Taxonomy" id="538021"/>
    <lineage>
        <taxon>Bacteria</taxon>
        <taxon>Pseudomonadati</taxon>
        <taxon>Bacteroidota</taxon>
        <taxon>Sphingobacteriia</taxon>
        <taxon>Sphingobacteriales</taxon>
        <taxon>Sphingobacteriaceae</taxon>
        <taxon>Mucilaginibacter</taxon>
    </lineage>
</organism>
<keyword evidence="4 6" id="KW-1133">Transmembrane helix</keyword>
<comment type="subcellular location">
    <subcellularLocation>
        <location evidence="1">Membrane</location>
        <topology evidence="1">Multi-pass membrane protein</topology>
    </subcellularLocation>
</comment>
<dbReference type="Pfam" id="PF04241">
    <property type="entry name" value="DUF423"/>
    <property type="match status" value="1"/>
</dbReference>
<keyword evidence="8" id="KW-1185">Reference proteome</keyword>
<dbReference type="PANTHER" id="PTHR43461:SF1">
    <property type="entry name" value="TRANSMEMBRANE PROTEIN 256"/>
    <property type="match status" value="1"/>
</dbReference>
<comment type="similarity">
    <text evidence="2">Belongs to the UPF0382 family.</text>
</comment>
<dbReference type="PANTHER" id="PTHR43461">
    <property type="entry name" value="TRANSMEMBRANE PROTEIN 256"/>
    <property type="match status" value="1"/>
</dbReference>
<dbReference type="RefSeq" id="WP_377181869.1">
    <property type="nucleotide sequence ID" value="NZ_JBHUPD010000001.1"/>
</dbReference>
<evidence type="ECO:0000256" key="1">
    <source>
        <dbReference type="ARBA" id="ARBA00004141"/>
    </source>
</evidence>
<keyword evidence="5 6" id="KW-0472">Membrane</keyword>
<keyword evidence="3 6" id="KW-0812">Transmembrane</keyword>
<evidence type="ECO:0000256" key="5">
    <source>
        <dbReference type="ARBA" id="ARBA00023136"/>
    </source>
</evidence>
<sequence>MNRSITITAALFGMIAVMTGAFGAHGLKTMIATDQLQIWHTAVEYNFYHVFALLFLSLLAKNSSGWITASYYLFTFGIILFSGSLYLLACHDILHLKASVLGPITPVGGLLFIGGWASLAVAASRSK</sequence>
<protein>
    <submittedName>
        <fullName evidence="7">DUF423 domain-containing protein</fullName>
    </submittedName>
</protein>
<evidence type="ECO:0000256" key="6">
    <source>
        <dbReference type="SAM" id="Phobius"/>
    </source>
</evidence>
<evidence type="ECO:0000256" key="2">
    <source>
        <dbReference type="ARBA" id="ARBA00009694"/>
    </source>
</evidence>
<dbReference type="Proteomes" id="UP001597557">
    <property type="component" value="Unassembled WGS sequence"/>
</dbReference>
<feature type="transmembrane region" description="Helical" evidence="6">
    <location>
        <begin position="101"/>
        <end position="123"/>
    </location>
</feature>
<evidence type="ECO:0000313" key="7">
    <source>
        <dbReference type="EMBL" id="MFD2871309.1"/>
    </source>
</evidence>
<comment type="caution">
    <text evidence="7">The sequence shown here is derived from an EMBL/GenBank/DDBJ whole genome shotgun (WGS) entry which is preliminary data.</text>
</comment>
<feature type="transmembrane region" description="Helical" evidence="6">
    <location>
        <begin position="71"/>
        <end position="89"/>
    </location>
</feature>
<feature type="transmembrane region" description="Helical" evidence="6">
    <location>
        <begin position="39"/>
        <end position="59"/>
    </location>
</feature>